<gene>
    <name evidence="1" type="ORF">VN97_g2317</name>
</gene>
<evidence type="ECO:0000313" key="1">
    <source>
        <dbReference type="EMBL" id="KAJ9490939.1"/>
    </source>
</evidence>
<proteinExistence type="predicted"/>
<keyword evidence="2" id="KW-1185">Reference proteome</keyword>
<dbReference type="Proteomes" id="UP001227192">
    <property type="component" value="Unassembled WGS sequence"/>
</dbReference>
<evidence type="ECO:0000313" key="2">
    <source>
        <dbReference type="Proteomes" id="UP001227192"/>
    </source>
</evidence>
<organism evidence="1 2">
    <name type="scientific">Penicillium thymicola</name>
    <dbReference type="NCBI Taxonomy" id="293382"/>
    <lineage>
        <taxon>Eukaryota</taxon>
        <taxon>Fungi</taxon>
        <taxon>Dikarya</taxon>
        <taxon>Ascomycota</taxon>
        <taxon>Pezizomycotina</taxon>
        <taxon>Eurotiomycetes</taxon>
        <taxon>Eurotiomycetidae</taxon>
        <taxon>Eurotiales</taxon>
        <taxon>Aspergillaceae</taxon>
        <taxon>Penicillium</taxon>
    </lineage>
</organism>
<comment type="caution">
    <text evidence="1">The sequence shown here is derived from an EMBL/GenBank/DDBJ whole genome shotgun (WGS) entry which is preliminary data.</text>
</comment>
<reference evidence="1" key="1">
    <citation type="submission" date="2015-06" db="EMBL/GenBank/DDBJ databases">
        <authorList>
            <person name="Nguyen H."/>
        </authorList>
    </citation>
    <scope>NUCLEOTIDE SEQUENCE</scope>
    <source>
        <strain evidence="1">DAOM 180753</strain>
    </source>
</reference>
<sequence>MTVLHINERTQSLRVMTCYEIRGSQDILSQILANPKILGHKDIAKWLRKTFGDTGSTFSGWHKNSYFLVSSNRPEMPKGHEPTLLEISTVRDLGDGQWPNKQWKINVHS</sequence>
<dbReference type="EMBL" id="LACB01000044">
    <property type="protein sequence ID" value="KAJ9490939.1"/>
    <property type="molecule type" value="Genomic_DNA"/>
</dbReference>
<protein>
    <submittedName>
        <fullName evidence="1">Uncharacterized protein</fullName>
    </submittedName>
</protein>
<name>A0AAI9TQN8_PENTH</name>
<dbReference type="AlphaFoldDB" id="A0AAI9TQN8"/>
<reference evidence="1" key="2">
    <citation type="journal article" date="2016" name="Fungal Biol.">
        <title>Ochratoxin A production by Penicillium thymicola.</title>
        <authorList>
            <person name="Nguyen H.D.T."/>
            <person name="McMullin D.R."/>
            <person name="Ponomareva E."/>
            <person name="Riley R."/>
            <person name="Pomraning K.R."/>
            <person name="Baker S.E."/>
            <person name="Seifert K.A."/>
        </authorList>
    </citation>
    <scope>NUCLEOTIDE SEQUENCE</scope>
    <source>
        <strain evidence="1">DAOM 180753</strain>
    </source>
</reference>
<accession>A0AAI9TQN8</accession>